<proteinExistence type="predicted"/>
<keyword evidence="1" id="KW-0812">Transmembrane</keyword>
<dbReference type="RefSeq" id="WP_065412843.1">
    <property type="nucleotide sequence ID" value="NZ_MASQ01000065.1"/>
</dbReference>
<dbReference type="EMBL" id="MASQ01000065">
    <property type="protein sequence ID" value="OCB03463.1"/>
    <property type="molecule type" value="Genomic_DNA"/>
</dbReference>
<protein>
    <submittedName>
        <fullName evidence="2">Uncharacterized protein</fullName>
    </submittedName>
</protein>
<organism evidence="2 3">
    <name type="scientific">Acidithiobacillus ferrivorans</name>
    <dbReference type="NCBI Taxonomy" id="160808"/>
    <lineage>
        <taxon>Bacteria</taxon>
        <taxon>Pseudomonadati</taxon>
        <taxon>Pseudomonadota</taxon>
        <taxon>Acidithiobacillia</taxon>
        <taxon>Acidithiobacillales</taxon>
        <taxon>Acidithiobacillaceae</taxon>
        <taxon>Acidithiobacillus</taxon>
    </lineage>
</organism>
<evidence type="ECO:0000313" key="2">
    <source>
        <dbReference type="EMBL" id="OCB03463.1"/>
    </source>
</evidence>
<accession>A0A1B9C0M9</accession>
<sequence>MNLLIDYLHIYLDSPKTLEGVVIPALISAAIMLMQWRLTRRKPLIFMLLIITVLTGVEFSHWDSGGLHVFTAGVVCWPLMVMLFPDDFPWKMAYPMAFLSVLIPDLYGSGVLAHWRDGWFFGIGGGGFHDGDFITPILTIAAAFTIHQCQKRGLFAFGVKRSSQTG</sequence>
<reference evidence="2 3" key="1">
    <citation type="submission" date="2016-07" db="EMBL/GenBank/DDBJ databases">
        <title>Draft genome of a psychrotolerant acidophile Acidithiobacillus ferrivorans strain YL15.</title>
        <authorList>
            <person name="Peng T."/>
            <person name="Ma L."/>
            <person name="Nan M."/>
            <person name="An N."/>
            <person name="Wang M."/>
            <person name="Qiu G."/>
            <person name="Zeng W."/>
        </authorList>
    </citation>
    <scope>NUCLEOTIDE SEQUENCE [LARGE SCALE GENOMIC DNA]</scope>
    <source>
        <strain evidence="2 3">YL15</strain>
    </source>
</reference>
<feature type="transmembrane region" description="Helical" evidence="1">
    <location>
        <begin position="67"/>
        <end position="84"/>
    </location>
</feature>
<keyword evidence="1" id="KW-1133">Transmembrane helix</keyword>
<gene>
    <name evidence="2" type="ORF">BBC27_07830</name>
</gene>
<dbReference type="AlphaFoldDB" id="A0A1B9C0M9"/>
<feature type="transmembrane region" description="Helical" evidence="1">
    <location>
        <begin position="43"/>
        <end position="61"/>
    </location>
</feature>
<evidence type="ECO:0000313" key="3">
    <source>
        <dbReference type="Proteomes" id="UP000093129"/>
    </source>
</evidence>
<comment type="caution">
    <text evidence="2">The sequence shown here is derived from an EMBL/GenBank/DDBJ whole genome shotgun (WGS) entry which is preliminary data.</text>
</comment>
<name>A0A1B9C0M9_9PROT</name>
<dbReference type="Proteomes" id="UP000093129">
    <property type="component" value="Unassembled WGS sequence"/>
</dbReference>
<feature type="transmembrane region" description="Helical" evidence="1">
    <location>
        <begin position="20"/>
        <end position="36"/>
    </location>
</feature>
<evidence type="ECO:0000256" key="1">
    <source>
        <dbReference type="SAM" id="Phobius"/>
    </source>
</evidence>
<keyword evidence="1" id="KW-0472">Membrane</keyword>